<comment type="caution">
    <text evidence="1">The sequence shown here is derived from an EMBL/GenBank/DDBJ whole genome shotgun (WGS) entry which is preliminary data.</text>
</comment>
<dbReference type="OrthoDB" id="9759709at2"/>
<keyword evidence="2" id="KW-1185">Reference proteome</keyword>
<organism evidence="1 2">
    <name type="scientific">Cryobacterium tepidiphilum</name>
    <dbReference type="NCBI Taxonomy" id="2486026"/>
    <lineage>
        <taxon>Bacteria</taxon>
        <taxon>Bacillati</taxon>
        <taxon>Actinomycetota</taxon>
        <taxon>Actinomycetes</taxon>
        <taxon>Micrococcales</taxon>
        <taxon>Microbacteriaceae</taxon>
        <taxon>Cryobacterium</taxon>
    </lineage>
</organism>
<dbReference type="Proteomes" id="UP000279859">
    <property type="component" value="Unassembled WGS sequence"/>
</dbReference>
<dbReference type="InterPro" id="IPR023296">
    <property type="entry name" value="Glyco_hydro_beta-prop_sf"/>
</dbReference>
<dbReference type="AlphaFoldDB" id="A0A3M8LP00"/>
<dbReference type="InterPro" id="IPR050727">
    <property type="entry name" value="GH43_arabinanases"/>
</dbReference>
<proteinExistence type="predicted"/>
<sequence length="320" mass="35321">MPDGLPFHDPVYDGATDPTVIRHRESGEWWMFYTQRRASIEGPGVAWVHGSRIGIARSPDALTWTYAGTLPGLDAPPTPEGRNTHWAPEVIWDGTRYRMFLTVISGIPDRWEGHDRHIVEYTSDDLFSWSRVGVVPLGSDRVIDACAARCPDGLWRLWFKNEADASTTWCASTPDFETWMVEGQVIGGRPHEGPNVFALGGWWWLLVDEWRGMGVYRSADARTWERQGGPDAVILAAPGAGPEDATIGRHGDVVVHGERAVLYYFTHPWWNGSELGQGEGAHVRISAIHAAALTVSAGELLCDRDGECRHGVSAEAGVQS</sequence>
<dbReference type="EMBL" id="RDSR01000002">
    <property type="protein sequence ID" value="RNE67065.1"/>
    <property type="molecule type" value="Genomic_DNA"/>
</dbReference>
<dbReference type="SUPFAM" id="SSF75005">
    <property type="entry name" value="Arabinanase/levansucrase/invertase"/>
    <property type="match status" value="1"/>
</dbReference>
<gene>
    <name evidence="1" type="ORF">EEJ31_02370</name>
</gene>
<dbReference type="PANTHER" id="PTHR43301:SF3">
    <property type="entry name" value="ARABINAN ENDO-1,5-ALPHA-L-ARABINOSIDASE A-RELATED"/>
    <property type="match status" value="1"/>
</dbReference>
<evidence type="ECO:0000313" key="1">
    <source>
        <dbReference type="EMBL" id="RNE67065.1"/>
    </source>
</evidence>
<reference evidence="1 2" key="1">
    <citation type="submission" date="2018-11" db="EMBL/GenBank/DDBJ databases">
        <title>Cryobacterium sp. nov., isolated from rhizosphere soil of lettuce.</title>
        <authorList>
            <person name="Wang Y."/>
        </authorList>
    </citation>
    <scope>NUCLEOTIDE SEQUENCE [LARGE SCALE GENOMIC DNA]</scope>
    <source>
        <strain evidence="1 2">NEAU-85</strain>
    </source>
</reference>
<protein>
    <recommendedName>
        <fullName evidence="3">Glycosyl hydrolase</fullName>
    </recommendedName>
</protein>
<evidence type="ECO:0008006" key="3">
    <source>
        <dbReference type="Google" id="ProtNLM"/>
    </source>
</evidence>
<dbReference type="CDD" id="cd08984">
    <property type="entry name" value="GH43-like"/>
    <property type="match status" value="1"/>
</dbReference>
<evidence type="ECO:0000313" key="2">
    <source>
        <dbReference type="Proteomes" id="UP000279859"/>
    </source>
</evidence>
<dbReference type="PANTHER" id="PTHR43301">
    <property type="entry name" value="ARABINAN ENDO-1,5-ALPHA-L-ARABINOSIDASE"/>
    <property type="match status" value="1"/>
</dbReference>
<dbReference type="RefSeq" id="WP_123044678.1">
    <property type="nucleotide sequence ID" value="NZ_RDSR01000002.1"/>
</dbReference>
<name>A0A3M8LP00_9MICO</name>
<accession>A0A3M8LP00</accession>
<dbReference type="Gene3D" id="2.115.10.20">
    <property type="entry name" value="Glycosyl hydrolase domain, family 43"/>
    <property type="match status" value="1"/>
</dbReference>